<dbReference type="SUPFAM" id="SSF50985">
    <property type="entry name" value="RCC1/BLIP-II"/>
    <property type="match status" value="1"/>
</dbReference>
<dbReference type="Gene3D" id="2.130.10.30">
    <property type="entry name" value="Regulator of chromosome condensation 1/beta-lactamase-inhibitor protein II"/>
    <property type="match status" value="1"/>
</dbReference>
<evidence type="ECO:0000313" key="6">
    <source>
        <dbReference type="EMBL" id="OLP81534.1"/>
    </source>
</evidence>
<keyword evidence="2" id="KW-0597">Phosphoprotein</keyword>
<dbReference type="Pfam" id="PF00550">
    <property type="entry name" value="PP-binding"/>
    <property type="match status" value="1"/>
</dbReference>
<gene>
    <name evidence="6" type="primary">HERC2</name>
    <name evidence="6" type="ORF">AK812_SmicGene37908</name>
</gene>
<dbReference type="PROSITE" id="PS50075">
    <property type="entry name" value="CARRIER"/>
    <property type="match status" value="1"/>
</dbReference>
<dbReference type="InterPro" id="IPR009081">
    <property type="entry name" value="PP-bd_ACP"/>
</dbReference>
<dbReference type="SUPFAM" id="SSF47336">
    <property type="entry name" value="ACP-like"/>
    <property type="match status" value="1"/>
</dbReference>
<dbReference type="SUPFAM" id="SSF48452">
    <property type="entry name" value="TPR-like"/>
    <property type="match status" value="2"/>
</dbReference>
<keyword evidence="7" id="KW-1185">Reference proteome</keyword>
<dbReference type="SMART" id="SM00823">
    <property type="entry name" value="PKS_PP"/>
    <property type="match status" value="1"/>
</dbReference>
<feature type="region of interest" description="Disordered" evidence="4">
    <location>
        <begin position="1344"/>
        <end position="1363"/>
    </location>
</feature>
<dbReference type="Proteomes" id="UP000186817">
    <property type="component" value="Unassembled WGS sequence"/>
</dbReference>
<proteinExistence type="predicted"/>
<dbReference type="InterPro" id="IPR051553">
    <property type="entry name" value="Ran_GTPase-activating"/>
</dbReference>
<dbReference type="InterPro" id="IPR009091">
    <property type="entry name" value="RCC1/BLIP-II"/>
</dbReference>
<feature type="repeat" description="RCC1" evidence="3">
    <location>
        <begin position="894"/>
        <end position="951"/>
    </location>
</feature>
<reference evidence="6 7" key="1">
    <citation type="submission" date="2016-02" db="EMBL/GenBank/DDBJ databases">
        <title>Genome analysis of coral dinoflagellate symbionts highlights evolutionary adaptations to a symbiotic lifestyle.</title>
        <authorList>
            <person name="Aranda M."/>
            <person name="Li Y."/>
            <person name="Liew Y.J."/>
            <person name="Baumgarten S."/>
            <person name="Simakov O."/>
            <person name="Wilson M."/>
            <person name="Piel J."/>
            <person name="Ashoor H."/>
            <person name="Bougouffa S."/>
            <person name="Bajic V.B."/>
            <person name="Ryu T."/>
            <person name="Ravasi T."/>
            <person name="Bayer T."/>
            <person name="Micklem G."/>
            <person name="Kim H."/>
            <person name="Bhak J."/>
            <person name="Lajeunesse T.C."/>
            <person name="Voolstra C.R."/>
        </authorList>
    </citation>
    <scope>NUCLEOTIDE SEQUENCE [LARGE SCALE GENOMIC DNA]</scope>
    <source>
        <strain evidence="6 7">CCMP2467</strain>
    </source>
</reference>
<evidence type="ECO:0000256" key="2">
    <source>
        <dbReference type="ARBA" id="ARBA00022553"/>
    </source>
</evidence>
<dbReference type="GO" id="GO:0005085">
    <property type="term" value="F:guanyl-nucleotide exchange factor activity"/>
    <property type="evidence" value="ECO:0007669"/>
    <property type="project" value="TreeGrafter"/>
</dbReference>
<dbReference type="Gene3D" id="1.10.1200.10">
    <property type="entry name" value="ACP-like"/>
    <property type="match status" value="1"/>
</dbReference>
<dbReference type="GO" id="GO:0031177">
    <property type="term" value="F:phosphopantetheine binding"/>
    <property type="evidence" value="ECO:0007669"/>
    <property type="project" value="InterPro"/>
</dbReference>
<dbReference type="OrthoDB" id="61110at2759"/>
<feature type="domain" description="Carrier" evidence="5">
    <location>
        <begin position="689"/>
        <end position="763"/>
    </location>
</feature>
<protein>
    <submittedName>
        <fullName evidence="6">E3 ubiquitin-protein ligase HERC2</fullName>
    </submittedName>
</protein>
<dbReference type="GO" id="GO:0005737">
    <property type="term" value="C:cytoplasm"/>
    <property type="evidence" value="ECO:0007669"/>
    <property type="project" value="TreeGrafter"/>
</dbReference>
<dbReference type="Gene3D" id="1.25.40.10">
    <property type="entry name" value="Tetratricopeptide repeat domain"/>
    <property type="match status" value="3"/>
</dbReference>
<dbReference type="InterPro" id="IPR011990">
    <property type="entry name" value="TPR-like_helical_dom_sf"/>
</dbReference>
<accession>A0A1Q9CF17</accession>
<keyword evidence="1" id="KW-0596">Phosphopantetheine</keyword>
<feature type="repeat" description="RCC1" evidence="3">
    <location>
        <begin position="951"/>
        <end position="994"/>
    </location>
</feature>
<dbReference type="PANTHER" id="PTHR45982">
    <property type="entry name" value="REGULATOR OF CHROMOSOME CONDENSATION"/>
    <property type="match status" value="1"/>
</dbReference>
<dbReference type="InterPro" id="IPR020806">
    <property type="entry name" value="PKS_PP-bd"/>
</dbReference>
<evidence type="ECO:0000256" key="3">
    <source>
        <dbReference type="PROSITE-ProRule" id="PRU00235"/>
    </source>
</evidence>
<dbReference type="PROSITE" id="PS50012">
    <property type="entry name" value="RCC1_3"/>
    <property type="match status" value="2"/>
</dbReference>
<organism evidence="6 7">
    <name type="scientific">Symbiodinium microadriaticum</name>
    <name type="common">Dinoflagellate</name>
    <name type="synonym">Zooxanthella microadriatica</name>
    <dbReference type="NCBI Taxonomy" id="2951"/>
    <lineage>
        <taxon>Eukaryota</taxon>
        <taxon>Sar</taxon>
        <taxon>Alveolata</taxon>
        <taxon>Dinophyceae</taxon>
        <taxon>Suessiales</taxon>
        <taxon>Symbiodiniaceae</taxon>
        <taxon>Symbiodinium</taxon>
    </lineage>
</organism>
<evidence type="ECO:0000313" key="7">
    <source>
        <dbReference type="Proteomes" id="UP000186817"/>
    </source>
</evidence>
<dbReference type="InterPro" id="IPR036736">
    <property type="entry name" value="ACP-like_sf"/>
</dbReference>
<sequence length="1468" mass="159409">MWQASGDDLTELYKAKEGAGAQLFLQAEELLASERYGEAEAEAQRAAQSFRDAGSTEGAADAVRVVVKSLLGQGRRVEALAFAQEEKEKAEDRTAVAKLSVSVAEASLGDAGSQAQAKAGLQEARGDGDLAGLEMGLRHAGEAKQMALELGNRRLEAMSLLLMVDGKGLMASPEDALEVADELLDLALELKDKRLEACTLRKLSVWNGKLGDRDRAISDAEEAWEIYCDLESPQEPQALRVLVEGLLPVDPRRARRLCTESLSRLRQKGQKLAEVEVVRLLVEVLLRLGRLQEAASAAQDCIPICKEIGATEAQAALIVRLARARLQAGDFEKAKTMAENAWTMLDEAKATAQAEKADAMEVLCDAQVQSTDLEDALARATDFREHFAVAGDARGQARALLRCAQLELEMGDYETAFQSAKKACNLYHQERQKREEADAKLLCGKIFWRKADHKAAVTWAERARAAYRELEQTEDEVACLCVISENAARLAAREGASLDASEPAPRAARDALEKSLKSAEAGLKLLKVHTAAPELHGQLLCARAQALTFQGRFLEALGSLDEAVLRFRELDEYGLEANALLLACDNLFALNRAREAAEAATEALTLYQHCQDLEGEERARVLLKHPSLIATARPSEPRPGAPGPIPGADVTPVWLQQADAPVEEAAPVAARAVQRSTGPALDMASITPEAVMAKVRDIVSAVTGTELEEIDTETPLMEAGLTSSSAIVMQETLSKELGMKLPMTLVFDYPTIADMAEMVQEQTSQKAIKANLPGRRRWISDLPDLGDLDRIGLDSSDEEDEKGDRWLHSCRLRARHGGKLRHATTRAATSSSVDCHICALDEQRRVWLWGTCRDSHGYQQKEVLEKGAEPPLVPAGCLQVASGAVTLAARSGHNQVFAWGSNATGQLGLQDACGFSDRSLAEQVQLQAVPTLHSASWIGGGLHSTAALVSGRMFSWGRAEDPPVLRPRDLEGLSKSRVRALYCGAHHMLASTEGGDLFVWGCGLTHRLANRPRDVSSPKDADEEPTDELRPYQMSSEQRQKRFVIVAGGGAQHSVDLAWGGEYSSSDPASETPMKRRTAEKEVADDAGMLILAPGTSAAYMMAGFGFGASSGSSPACGAGTAGSVIDESMVPPQETAADNNQRRDDFRAVQKEAKEFVILHDLPVPTTDLEWKQLYSEMGFFFAAKVFINRTPQVVLDLPVADIQAWLRQWFSSSAHALRRNLVALAHLQVLWVALAVALAAASAAALARAAAAWVPKDSLVVSTRMFIWEYIYWTDITLQPDQYPSHLSVNREERRRQLDETMMKMLQAVHDKARAAKIDGHGRTVLLHIIIGGRRRAAALSAGHRKRLTSRQESPGPTSGEDLLVGLGALKRAVVDVSAAVRPDSLGSVAGREGPKRIEAEDGGTCAEAFPDRRDARCPWLDGDAEESPSLPRTDVDDLVQLLFERFGAVYHQPAFCSGLLARKGQ</sequence>
<evidence type="ECO:0000259" key="5">
    <source>
        <dbReference type="PROSITE" id="PS50075"/>
    </source>
</evidence>
<comment type="caution">
    <text evidence="6">The sequence shown here is derived from an EMBL/GenBank/DDBJ whole genome shotgun (WGS) entry which is preliminary data.</text>
</comment>
<evidence type="ECO:0000256" key="4">
    <source>
        <dbReference type="SAM" id="MobiDB-lite"/>
    </source>
</evidence>
<name>A0A1Q9CF17_SYMMI</name>
<feature type="compositionally biased region" description="Basic and acidic residues" evidence="4">
    <location>
        <begin position="1011"/>
        <end position="1020"/>
    </location>
</feature>
<feature type="region of interest" description="Disordered" evidence="4">
    <location>
        <begin position="1011"/>
        <end position="1035"/>
    </location>
</feature>
<dbReference type="InterPro" id="IPR000408">
    <property type="entry name" value="Reg_chr_condens"/>
</dbReference>
<evidence type="ECO:0000256" key="1">
    <source>
        <dbReference type="ARBA" id="ARBA00022450"/>
    </source>
</evidence>
<dbReference type="PANTHER" id="PTHR45982:SF1">
    <property type="entry name" value="REGULATOR OF CHROMOSOME CONDENSATION"/>
    <property type="match status" value="1"/>
</dbReference>
<dbReference type="EMBL" id="LSRX01001271">
    <property type="protein sequence ID" value="OLP81534.1"/>
    <property type="molecule type" value="Genomic_DNA"/>
</dbReference>